<feature type="compositionally biased region" description="Low complexity" evidence="1">
    <location>
        <begin position="52"/>
        <end position="67"/>
    </location>
</feature>
<feature type="region of interest" description="Disordered" evidence="1">
    <location>
        <begin position="35"/>
        <end position="77"/>
    </location>
</feature>
<protein>
    <submittedName>
        <fullName evidence="2">Uncharacterized protein</fullName>
    </submittedName>
</protein>
<dbReference type="EMBL" id="CAJOBI010340871">
    <property type="protein sequence ID" value="CAF5212702.1"/>
    <property type="molecule type" value="Genomic_DNA"/>
</dbReference>
<evidence type="ECO:0000313" key="4">
    <source>
        <dbReference type="Proteomes" id="UP000681720"/>
    </source>
</evidence>
<dbReference type="Proteomes" id="UP000681720">
    <property type="component" value="Unassembled WGS sequence"/>
</dbReference>
<organism evidence="2 4">
    <name type="scientific">Rotaria magnacalcarata</name>
    <dbReference type="NCBI Taxonomy" id="392030"/>
    <lineage>
        <taxon>Eukaryota</taxon>
        <taxon>Metazoa</taxon>
        <taxon>Spiralia</taxon>
        <taxon>Gnathifera</taxon>
        <taxon>Rotifera</taxon>
        <taxon>Eurotatoria</taxon>
        <taxon>Bdelloidea</taxon>
        <taxon>Philodinida</taxon>
        <taxon>Philodinidae</taxon>
        <taxon>Rotaria</taxon>
    </lineage>
</organism>
<dbReference type="AlphaFoldDB" id="A0A8S3I263"/>
<gene>
    <name evidence="2" type="ORF">GIL414_LOCUS72780</name>
    <name evidence="3" type="ORF">SMN809_LOCUS78819</name>
</gene>
<accession>A0A8S3I263</accession>
<reference evidence="2" key="1">
    <citation type="submission" date="2021-02" db="EMBL/GenBank/DDBJ databases">
        <authorList>
            <person name="Nowell W R."/>
        </authorList>
    </citation>
    <scope>NUCLEOTIDE SEQUENCE</scope>
</reference>
<feature type="compositionally biased region" description="Polar residues" evidence="1">
    <location>
        <begin position="68"/>
        <end position="77"/>
    </location>
</feature>
<name>A0A8S3I263_9BILA</name>
<evidence type="ECO:0000313" key="2">
    <source>
        <dbReference type="EMBL" id="CAF5190349.1"/>
    </source>
</evidence>
<feature type="non-terminal residue" evidence="2">
    <location>
        <position position="1"/>
    </location>
</feature>
<evidence type="ECO:0000256" key="1">
    <source>
        <dbReference type="SAM" id="MobiDB-lite"/>
    </source>
</evidence>
<evidence type="ECO:0000313" key="3">
    <source>
        <dbReference type="EMBL" id="CAF5212702.1"/>
    </source>
</evidence>
<dbReference type="Proteomes" id="UP000676336">
    <property type="component" value="Unassembled WGS sequence"/>
</dbReference>
<sequence>MHVVHNTPTVWTKEQSKIYGISCTDTGEVVYHLKHSSPQPMKSDSMKPPPTLSLSQPSLSNSRSGSPTASSKSVKRR</sequence>
<proteinExistence type="predicted"/>
<dbReference type="EMBL" id="CAJOBJ010337129">
    <property type="protein sequence ID" value="CAF5190349.1"/>
    <property type="molecule type" value="Genomic_DNA"/>
</dbReference>
<comment type="caution">
    <text evidence="2">The sequence shown here is derived from an EMBL/GenBank/DDBJ whole genome shotgun (WGS) entry which is preliminary data.</text>
</comment>